<gene>
    <name evidence="4" type="ORF">CYY_008373</name>
</gene>
<dbReference type="PANTHER" id="PTHR31318:SF1">
    <property type="entry name" value="POLYMORPHIC MEMBRANE PROTEIN REPEAT-CONTAINING PROTEIN-RELATED"/>
    <property type="match status" value="1"/>
</dbReference>
<keyword evidence="2" id="KW-0472">Membrane</keyword>
<protein>
    <recommendedName>
        <fullName evidence="6">Right handed beta helix domain-containing protein</fullName>
    </recommendedName>
</protein>
<keyword evidence="3" id="KW-0732">Signal</keyword>
<evidence type="ECO:0000313" key="4">
    <source>
        <dbReference type="EMBL" id="KAF2070305.1"/>
    </source>
</evidence>
<dbReference type="AlphaFoldDB" id="A0A8J4UWZ7"/>
<feature type="region of interest" description="Disordered" evidence="1">
    <location>
        <begin position="548"/>
        <end position="567"/>
    </location>
</feature>
<feature type="chain" id="PRO_5035243717" description="Right handed beta helix domain-containing protein" evidence="3">
    <location>
        <begin position="22"/>
        <end position="567"/>
    </location>
</feature>
<evidence type="ECO:0000313" key="5">
    <source>
        <dbReference type="Proteomes" id="UP000695562"/>
    </source>
</evidence>
<organism evidence="4 5">
    <name type="scientific">Polysphondylium violaceum</name>
    <dbReference type="NCBI Taxonomy" id="133409"/>
    <lineage>
        <taxon>Eukaryota</taxon>
        <taxon>Amoebozoa</taxon>
        <taxon>Evosea</taxon>
        <taxon>Eumycetozoa</taxon>
        <taxon>Dictyostelia</taxon>
        <taxon>Dictyosteliales</taxon>
        <taxon>Dictyosteliaceae</taxon>
        <taxon>Polysphondylium</taxon>
    </lineage>
</organism>
<comment type="caution">
    <text evidence="4">The sequence shown here is derived from an EMBL/GenBank/DDBJ whole genome shotgun (WGS) entry which is preliminary data.</text>
</comment>
<reference evidence="4" key="1">
    <citation type="submission" date="2020-01" db="EMBL/GenBank/DDBJ databases">
        <title>Development of genomics and gene disruption for Polysphondylium violaceum indicates a role for the polyketide synthase stlB in stalk morphogenesis.</title>
        <authorList>
            <person name="Narita B."/>
            <person name="Kawabe Y."/>
            <person name="Kin K."/>
            <person name="Saito T."/>
            <person name="Gibbs R."/>
            <person name="Kuspa A."/>
            <person name="Muzny D."/>
            <person name="Queller D."/>
            <person name="Richards S."/>
            <person name="Strassman J."/>
            <person name="Sucgang R."/>
            <person name="Worley K."/>
            <person name="Schaap P."/>
        </authorList>
    </citation>
    <scope>NUCLEOTIDE SEQUENCE</scope>
    <source>
        <strain evidence="4">QSvi11</strain>
    </source>
</reference>
<dbReference type="EMBL" id="AJWJ01000510">
    <property type="protein sequence ID" value="KAF2070305.1"/>
    <property type="molecule type" value="Genomic_DNA"/>
</dbReference>
<dbReference type="Proteomes" id="UP000695562">
    <property type="component" value="Unassembled WGS sequence"/>
</dbReference>
<evidence type="ECO:0000256" key="3">
    <source>
        <dbReference type="SAM" id="SignalP"/>
    </source>
</evidence>
<sequence length="567" mass="60757">MFYRKLLFVCLFLTSITYINCDGITLYVNSVASNKDPNCGESIDLACTSIQEALSSYSLSTKGENSTSLTLELLDGTYDVSTNAPLGDIYLEKLNVVSYSNSNKNLFLTGSKDEAPFFSYLQNSPIGQSLLIANITFINSYKIILSNSNVDVVISDCVFRDVSNQTYSSMISLFSNQNPSASISNSLFTNISLNVGTITKFGNYTLTIDNNKVLNVIANYIFFFDTSSVDIENLVINNGSTTFSPIGAGKSSFSLKDGSFSNNFGGSSGVLMFFLQDKPLNAVIQDSSFTDNLTPFTGGAIYFSTNNGLSVVNNCNFSSNLVYDKQGVGGAIYVNSPVAFNNCIFNNNTANNGGAMYINKSNATLTSSTLFDNKADQGGAIYTYASKVSVDSDSLANNIANQGGEVFCYGSSINITLANNNPPPSGYYCPFKDCTFNAPSSFKCTTPSPSSTSGSSGSVTPSNQTSSENAPPLPSPTPNSGSNDKNQSIPNSSTDAAKNDGSPTSPKGKDKDSDRTKIIIATICSIGGVCLVVAVIYVSVRYHRKRHHHSHHGEYNQHSPLMKHGHH</sequence>
<feature type="compositionally biased region" description="Polar residues" evidence="1">
    <location>
        <begin position="478"/>
        <end position="505"/>
    </location>
</feature>
<feature type="region of interest" description="Disordered" evidence="1">
    <location>
        <begin position="445"/>
        <end position="512"/>
    </location>
</feature>
<evidence type="ECO:0008006" key="6">
    <source>
        <dbReference type="Google" id="ProtNLM"/>
    </source>
</evidence>
<accession>A0A8J4UWZ7</accession>
<feature type="signal peptide" evidence="3">
    <location>
        <begin position="1"/>
        <end position="21"/>
    </location>
</feature>
<dbReference type="PANTHER" id="PTHR31318">
    <property type="entry name" value="EXPRESSED PROTEIN-RELATED"/>
    <property type="match status" value="1"/>
</dbReference>
<keyword evidence="2" id="KW-1133">Transmembrane helix</keyword>
<feature type="transmembrane region" description="Helical" evidence="2">
    <location>
        <begin position="518"/>
        <end position="540"/>
    </location>
</feature>
<feature type="compositionally biased region" description="Low complexity" evidence="1">
    <location>
        <begin position="445"/>
        <end position="462"/>
    </location>
</feature>
<dbReference type="SUPFAM" id="SSF51126">
    <property type="entry name" value="Pectin lyase-like"/>
    <property type="match status" value="2"/>
</dbReference>
<name>A0A8J4UWZ7_9MYCE</name>
<evidence type="ECO:0000256" key="1">
    <source>
        <dbReference type="SAM" id="MobiDB-lite"/>
    </source>
</evidence>
<proteinExistence type="predicted"/>
<dbReference type="OrthoDB" id="24297at2759"/>
<keyword evidence="2" id="KW-0812">Transmembrane</keyword>
<keyword evidence="5" id="KW-1185">Reference proteome</keyword>
<dbReference type="InterPro" id="IPR011050">
    <property type="entry name" value="Pectin_lyase_fold/virulence"/>
</dbReference>
<evidence type="ECO:0000256" key="2">
    <source>
        <dbReference type="SAM" id="Phobius"/>
    </source>
</evidence>